<dbReference type="EMBL" id="CP012173">
    <property type="protein sequence ID" value="AKV76242.1"/>
    <property type="molecule type" value="Genomic_DNA"/>
</dbReference>
<proteinExistence type="predicted"/>
<feature type="transmembrane region" description="Helical" evidence="1">
    <location>
        <begin position="122"/>
        <end position="147"/>
    </location>
</feature>
<feature type="transmembrane region" description="Helical" evidence="1">
    <location>
        <begin position="159"/>
        <end position="176"/>
    </location>
</feature>
<evidence type="ECO:0000256" key="1">
    <source>
        <dbReference type="SAM" id="Phobius"/>
    </source>
</evidence>
<feature type="transmembrane region" description="Helical" evidence="1">
    <location>
        <begin position="82"/>
        <end position="102"/>
    </location>
</feature>
<evidence type="ECO:0000313" key="12">
    <source>
        <dbReference type="Proteomes" id="UP000062475"/>
    </source>
</evidence>
<dbReference type="Proteomes" id="UP000062398">
    <property type="component" value="Chromosome"/>
</dbReference>
<dbReference type="Proteomes" id="UP000056255">
    <property type="component" value="Chromosome"/>
</dbReference>
<name>A0A088E5V0_9CREN</name>
<feature type="transmembrane region" description="Helical" evidence="1">
    <location>
        <begin position="196"/>
        <end position="214"/>
    </location>
</feature>
<reference evidence="2 8" key="1">
    <citation type="journal article" date="2014" name="J. Bacteriol.">
        <title>Role of an Archaeal PitA Transporter in the Copper and Arsenic Resistance of Metallosphaera sedula, an Extreme Thermoacidophile.</title>
        <authorList>
            <person name="McCarthy S."/>
            <person name="Ai C."/>
            <person name="Wheaton G."/>
            <person name="Tevatia R."/>
            <person name="Eckrich V."/>
            <person name="Kelly R."/>
            <person name="Blum P."/>
        </authorList>
    </citation>
    <scope>NUCLEOTIDE SEQUENCE [LARGE SCALE GENOMIC DNA]</scope>
    <source>
        <strain evidence="2 8">CuR1</strain>
    </source>
</reference>
<dbReference type="OrthoDB" id="44226at2157"/>
<evidence type="ECO:0000313" key="4">
    <source>
        <dbReference type="EMBL" id="AKV76242.1"/>
    </source>
</evidence>
<feature type="transmembrane region" description="Helical" evidence="1">
    <location>
        <begin position="56"/>
        <end position="75"/>
    </location>
</feature>
<feature type="transmembrane region" description="Helical" evidence="1">
    <location>
        <begin position="31"/>
        <end position="50"/>
    </location>
</feature>
<dbReference type="EMBL" id="CP012172">
    <property type="protein sequence ID" value="AKV74004.1"/>
    <property type="molecule type" value="Genomic_DNA"/>
</dbReference>
<evidence type="ECO:0000313" key="9">
    <source>
        <dbReference type="Proteomes" id="UP000056255"/>
    </source>
</evidence>
<dbReference type="EMBL" id="CP012175">
    <property type="protein sequence ID" value="AKV80741.1"/>
    <property type="molecule type" value="Genomic_DNA"/>
</dbReference>
<dbReference type="Proteomes" id="UP000068832">
    <property type="component" value="Chromosome"/>
</dbReference>
<evidence type="ECO:0000313" key="3">
    <source>
        <dbReference type="EMBL" id="AKV74004.1"/>
    </source>
</evidence>
<dbReference type="EMBL" id="CP012174">
    <property type="protein sequence ID" value="AKV78496.1"/>
    <property type="molecule type" value="Genomic_DNA"/>
</dbReference>
<dbReference type="Proteomes" id="UP000061362">
    <property type="component" value="Chromosome"/>
</dbReference>
<evidence type="ECO:0000313" key="8">
    <source>
        <dbReference type="Proteomes" id="UP000029084"/>
    </source>
</evidence>
<dbReference type="GeneID" id="91755399"/>
<gene>
    <name evidence="2" type="ORF">HA72_0934</name>
    <name evidence="3" type="ORF">MsedA_0950</name>
    <name evidence="4" type="ORF">MsedB_0951</name>
    <name evidence="5" type="ORF">MsedC_0950</name>
    <name evidence="6" type="ORF">MsedD_0951</name>
    <name evidence="7" type="ORF">MsedE_0951</name>
</gene>
<keyword evidence="1" id="KW-0812">Transmembrane</keyword>
<feature type="transmembrane region" description="Helical" evidence="1">
    <location>
        <begin position="247"/>
        <end position="266"/>
    </location>
</feature>
<dbReference type="OMA" id="MNSETHL"/>
<dbReference type="PATRIC" id="fig|43687.5.peg.963"/>
<feature type="transmembrane region" description="Helical" evidence="1">
    <location>
        <begin position="6"/>
        <end position="24"/>
    </location>
</feature>
<dbReference type="RefSeq" id="WP_012020893.1">
    <property type="nucleotide sequence ID" value="NZ_CP008822.1"/>
</dbReference>
<evidence type="ECO:0000313" key="2">
    <source>
        <dbReference type="EMBL" id="AIM27092.1"/>
    </source>
</evidence>
<reference evidence="10 11" key="2">
    <citation type="journal article" date="2015" name="Genome Announc.">
        <title>Complete Genome Sequences of Evolved Arsenate-Resistant Metallosphaera sedula Strains.</title>
        <authorList>
            <person name="Ai C."/>
            <person name="McCarthy S."/>
            <person name="Schackwitz W."/>
            <person name="Martin J."/>
            <person name="Lipzen A."/>
            <person name="Blum P."/>
        </authorList>
    </citation>
    <scope>NUCLEOTIDE SEQUENCE [LARGE SCALE GENOMIC DNA]</scope>
    <source>
        <strain evidence="5 11">ARS120-1</strain>
        <strain evidence="6 10">ARS120-2</strain>
        <strain evidence="3 13">ARS50-1</strain>
        <strain evidence="4 12">ARS50-2</strain>
    </source>
</reference>
<feature type="transmembrane region" description="Helical" evidence="1">
    <location>
        <begin position="273"/>
        <end position="292"/>
    </location>
</feature>
<dbReference type="AlphaFoldDB" id="A0A088E5V0"/>
<feature type="transmembrane region" description="Helical" evidence="1">
    <location>
        <begin position="223"/>
        <end position="241"/>
    </location>
</feature>
<evidence type="ECO:0000313" key="13">
    <source>
        <dbReference type="Proteomes" id="UP000068832"/>
    </source>
</evidence>
<keyword evidence="1" id="KW-1133">Transmembrane helix</keyword>
<evidence type="ECO:0000313" key="10">
    <source>
        <dbReference type="Proteomes" id="UP000061362"/>
    </source>
</evidence>
<protein>
    <submittedName>
        <fullName evidence="2">Uncharacterized protein</fullName>
    </submittedName>
</protein>
<evidence type="ECO:0000313" key="6">
    <source>
        <dbReference type="EMBL" id="AKV80741.1"/>
    </source>
</evidence>
<dbReference type="EMBL" id="CP012176">
    <property type="protein sequence ID" value="AKV82982.1"/>
    <property type="molecule type" value="Genomic_DNA"/>
</dbReference>
<accession>A0A088E5V0</accession>
<organism evidence="2 8">
    <name type="scientific">Metallosphaera sedula</name>
    <dbReference type="NCBI Taxonomy" id="43687"/>
    <lineage>
        <taxon>Archaea</taxon>
        <taxon>Thermoproteota</taxon>
        <taxon>Thermoprotei</taxon>
        <taxon>Sulfolobales</taxon>
        <taxon>Sulfolobaceae</taxon>
        <taxon>Metallosphaera</taxon>
    </lineage>
</organism>
<feature type="transmembrane region" description="Helical" evidence="1">
    <location>
        <begin position="298"/>
        <end position="315"/>
    </location>
</feature>
<dbReference type="EMBL" id="CP008822">
    <property type="protein sequence ID" value="AIM27092.1"/>
    <property type="molecule type" value="Genomic_DNA"/>
</dbReference>
<sequence length="327" mass="36249">MVSPVVGAYIFYVVGMTVILSISFERAYHSGGLHFWILVLSSISTATFLVTFSLSLVSVAISIILVVIPVSLYNVGMRSQVTSVVALLTSELLMSLLYYVLLRGLGNAIVTLKVYGTDIPSISFAPLDVIYAVIELANSFMFFLMIFPEIIYFSIKNKDYFPLIVSSLALGGPNIASEMTHSILPLPYDPIREASVFIALLSLSLSIYISRGFITGKVTESRYMIFLASDFILSLAGIFYSTTLNEIPYGMATLVTLFMSFQNPRINISNRKLVILLCVPQYLWGMAIAYWFNLTNLAYLMGTATFLIYTGVMLADMSWKKMGRPGN</sequence>
<dbReference type="Proteomes" id="UP000029084">
    <property type="component" value="Chromosome"/>
</dbReference>
<evidence type="ECO:0000313" key="11">
    <source>
        <dbReference type="Proteomes" id="UP000062398"/>
    </source>
</evidence>
<dbReference type="Proteomes" id="UP000062475">
    <property type="component" value="Chromosome"/>
</dbReference>
<keyword evidence="1" id="KW-0472">Membrane</keyword>
<reference evidence="7 9" key="3">
    <citation type="submission" date="2015-07" db="EMBL/GenBank/DDBJ databases">
        <title>Physiological, transcriptional responses and genome re-sequencing of acid resistant extremely thermoacidophilic Metallosphaera sedula SARC-M1.</title>
        <authorList>
            <person name="Ai C."/>
            <person name="McCarthy S."/>
            <person name="Eckrich V."/>
            <person name="Rudrappa D."/>
            <person name="Qiu G."/>
            <person name="Blum P."/>
        </authorList>
    </citation>
    <scope>NUCLEOTIDE SEQUENCE [LARGE SCALE GENOMIC DNA]</scope>
    <source>
        <strain evidence="7 9">SARC-M1</strain>
    </source>
</reference>
<evidence type="ECO:0000313" key="7">
    <source>
        <dbReference type="EMBL" id="AKV82982.1"/>
    </source>
</evidence>
<evidence type="ECO:0000313" key="5">
    <source>
        <dbReference type="EMBL" id="AKV78496.1"/>
    </source>
</evidence>